<feature type="compositionally biased region" description="Basic and acidic residues" evidence="1">
    <location>
        <begin position="95"/>
        <end position="105"/>
    </location>
</feature>
<dbReference type="AlphaFoldDB" id="A0A918CTW6"/>
<feature type="region of interest" description="Disordered" evidence="1">
    <location>
        <begin position="95"/>
        <end position="123"/>
    </location>
</feature>
<reference evidence="2" key="1">
    <citation type="journal article" date="2014" name="Int. J. Syst. Evol. Microbiol.">
        <title>Complete genome sequence of Corynebacterium casei LMG S-19264T (=DSM 44701T), isolated from a smear-ripened cheese.</title>
        <authorList>
            <consortium name="US DOE Joint Genome Institute (JGI-PGF)"/>
            <person name="Walter F."/>
            <person name="Albersmeier A."/>
            <person name="Kalinowski J."/>
            <person name="Ruckert C."/>
        </authorList>
    </citation>
    <scope>NUCLEOTIDE SEQUENCE</scope>
    <source>
        <strain evidence="2">CGMCC 4.7110</strain>
    </source>
</reference>
<sequence length="123" mass="13454">MEPGTLLYDTATDQVGEYQDQSGPYAILRPVGGGREWQAHPAMLRPATDRERISAGVRAANDRTWAVPPDPEDLSRPPWPVPGCVECGELDGRRETARAGHDHSAATDANVLLRQHQRAAHLP</sequence>
<evidence type="ECO:0000256" key="1">
    <source>
        <dbReference type="SAM" id="MobiDB-lite"/>
    </source>
</evidence>
<protein>
    <submittedName>
        <fullName evidence="2">Uncharacterized protein</fullName>
    </submittedName>
</protein>
<organism evidence="2 3">
    <name type="scientific">Streptomyces fuscichromogenes</name>
    <dbReference type="NCBI Taxonomy" id="1324013"/>
    <lineage>
        <taxon>Bacteria</taxon>
        <taxon>Bacillati</taxon>
        <taxon>Actinomycetota</taxon>
        <taxon>Actinomycetes</taxon>
        <taxon>Kitasatosporales</taxon>
        <taxon>Streptomycetaceae</taxon>
        <taxon>Streptomyces</taxon>
    </lineage>
</organism>
<evidence type="ECO:0000313" key="2">
    <source>
        <dbReference type="EMBL" id="GGN25604.1"/>
    </source>
</evidence>
<gene>
    <name evidence="2" type="ORF">GCM10011578_059670</name>
</gene>
<proteinExistence type="predicted"/>
<dbReference type="EMBL" id="BMML01000015">
    <property type="protein sequence ID" value="GGN25604.1"/>
    <property type="molecule type" value="Genomic_DNA"/>
</dbReference>
<comment type="caution">
    <text evidence="2">The sequence shown here is derived from an EMBL/GenBank/DDBJ whole genome shotgun (WGS) entry which is preliminary data.</text>
</comment>
<dbReference type="RefSeq" id="WP_189265954.1">
    <property type="nucleotide sequence ID" value="NZ_BMML01000015.1"/>
</dbReference>
<keyword evidence="3" id="KW-1185">Reference proteome</keyword>
<reference evidence="2" key="2">
    <citation type="submission" date="2020-09" db="EMBL/GenBank/DDBJ databases">
        <authorList>
            <person name="Sun Q."/>
            <person name="Zhou Y."/>
        </authorList>
    </citation>
    <scope>NUCLEOTIDE SEQUENCE</scope>
    <source>
        <strain evidence="2">CGMCC 4.7110</strain>
    </source>
</reference>
<accession>A0A918CTW6</accession>
<feature type="region of interest" description="Disordered" evidence="1">
    <location>
        <begin position="1"/>
        <end position="21"/>
    </location>
</feature>
<name>A0A918CTW6_9ACTN</name>
<dbReference type="Proteomes" id="UP000653411">
    <property type="component" value="Unassembled WGS sequence"/>
</dbReference>
<evidence type="ECO:0000313" key="3">
    <source>
        <dbReference type="Proteomes" id="UP000653411"/>
    </source>
</evidence>